<dbReference type="InterPro" id="IPR002347">
    <property type="entry name" value="SDR_fam"/>
</dbReference>
<gene>
    <name evidence="1" type="ORF">ROA7745_02575</name>
</gene>
<dbReference type="EC" id="1.-.-.-" evidence="1"/>
<dbReference type="Proteomes" id="UP000193224">
    <property type="component" value="Unassembled WGS sequence"/>
</dbReference>
<dbReference type="InterPro" id="IPR036291">
    <property type="entry name" value="NAD(P)-bd_dom_sf"/>
</dbReference>
<dbReference type="AlphaFoldDB" id="A0A1X7BT47"/>
<dbReference type="EMBL" id="FWXB01000009">
    <property type="protein sequence ID" value="SMC12744.1"/>
    <property type="molecule type" value="Genomic_DNA"/>
</dbReference>
<protein>
    <submittedName>
        <fullName evidence="1">Putative oxidoreductase</fullName>
        <ecNumber evidence="1">1.-.-.-</ecNumber>
    </submittedName>
</protein>
<name>A0A1X7BT47_9RHOB</name>
<dbReference type="GO" id="GO:0016491">
    <property type="term" value="F:oxidoreductase activity"/>
    <property type="evidence" value="ECO:0007669"/>
    <property type="project" value="UniProtKB-KW"/>
</dbReference>
<dbReference type="SUPFAM" id="SSF51735">
    <property type="entry name" value="NAD(P)-binding Rossmann-fold domains"/>
    <property type="match status" value="1"/>
</dbReference>
<dbReference type="OrthoDB" id="5513072at2"/>
<evidence type="ECO:0000313" key="2">
    <source>
        <dbReference type="Proteomes" id="UP000193224"/>
    </source>
</evidence>
<keyword evidence="1" id="KW-0560">Oxidoreductase</keyword>
<dbReference type="Pfam" id="PF00106">
    <property type="entry name" value="adh_short"/>
    <property type="match status" value="1"/>
</dbReference>
<dbReference type="PANTHER" id="PTHR43431:SF7">
    <property type="entry name" value="OXIDOREDUCTASE, SHORT CHAIN DEHYDROGENASE_REDUCTASE FAMILY (AFU_ORTHOLOGUE AFUA_5G14000)"/>
    <property type="match status" value="1"/>
</dbReference>
<keyword evidence="2" id="KW-1185">Reference proteome</keyword>
<proteinExistence type="predicted"/>
<accession>A0A1X7BT47</accession>
<sequence length="233" mass="24721">MSKPLAVIVGVGSGLSASLSRVLAGAGYDLVLTARDINKINTLSEEIGARTVAADATDPAAISSLFDGLPTSPRVVIYNPSARVRGPVAELDAEEVRRAIDVTAFGAFLTGQAAARQMLENTGDVRGTILFTGASAGFKGFANSAPFAMGKFAQRGLAQAMARELHPKGIHVAWINIDGGIRNPKRPERVDAADRPDSMLCPDAIARAYLGLIEQDRSAWSDELTLRPWVESY</sequence>
<dbReference type="Gene3D" id="3.40.50.720">
    <property type="entry name" value="NAD(P)-binding Rossmann-like Domain"/>
    <property type="match status" value="1"/>
</dbReference>
<dbReference type="RefSeq" id="WP_085800693.1">
    <property type="nucleotide sequence ID" value="NZ_FWXB01000009.1"/>
</dbReference>
<organism evidence="1 2">
    <name type="scientific">Roseovarius aestuarii</name>
    <dbReference type="NCBI Taxonomy" id="475083"/>
    <lineage>
        <taxon>Bacteria</taxon>
        <taxon>Pseudomonadati</taxon>
        <taxon>Pseudomonadota</taxon>
        <taxon>Alphaproteobacteria</taxon>
        <taxon>Rhodobacterales</taxon>
        <taxon>Roseobacteraceae</taxon>
        <taxon>Roseovarius</taxon>
    </lineage>
</organism>
<reference evidence="1 2" key="1">
    <citation type="submission" date="2017-03" db="EMBL/GenBank/DDBJ databases">
        <authorList>
            <person name="Afonso C.L."/>
            <person name="Miller P.J."/>
            <person name="Scott M.A."/>
            <person name="Spackman E."/>
            <person name="Goraichik I."/>
            <person name="Dimitrov K.M."/>
            <person name="Suarez D.L."/>
            <person name="Swayne D.E."/>
        </authorList>
    </citation>
    <scope>NUCLEOTIDE SEQUENCE [LARGE SCALE GENOMIC DNA]</scope>
    <source>
        <strain evidence="1 2">CECT 7745</strain>
    </source>
</reference>
<evidence type="ECO:0000313" key="1">
    <source>
        <dbReference type="EMBL" id="SMC12744.1"/>
    </source>
</evidence>
<dbReference type="PANTHER" id="PTHR43431">
    <property type="entry name" value="OXIDOREDUCTASE, SHORT CHAIN DEHYDROGENASE/REDUCTASE FAMILY (AFU_ORTHOLOGUE AFUA_5G14000)"/>
    <property type="match status" value="1"/>
</dbReference>